<dbReference type="InterPro" id="IPR002123">
    <property type="entry name" value="Plipid/glycerol_acylTrfase"/>
</dbReference>
<gene>
    <name evidence="3" type="ORF">DSCA_52500</name>
</gene>
<organism evidence="3 4">
    <name type="scientific">Desulfosarcina alkanivorans</name>
    <dbReference type="NCBI Taxonomy" id="571177"/>
    <lineage>
        <taxon>Bacteria</taxon>
        <taxon>Pseudomonadati</taxon>
        <taxon>Thermodesulfobacteriota</taxon>
        <taxon>Desulfobacteria</taxon>
        <taxon>Desulfobacterales</taxon>
        <taxon>Desulfosarcinaceae</taxon>
        <taxon>Desulfosarcina</taxon>
    </lineage>
</organism>
<evidence type="ECO:0000313" key="4">
    <source>
        <dbReference type="Proteomes" id="UP000427906"/>
    </source>
</evidence>
<keyword evidence="3" id="KW-0808">Transferase</keyword>
<dbReference type="PANTHER" id="PTHR10983:SF16">
    <property type="entry name" value="LYSOCARDIOLIPIN ACYLTRANSFERASE 1"/>
    <property type="match status" value="1"/>
</dbReference>
<keyword evidence="1" id="KW-0812">Transmembrane</keyword>
<dbReference type="EMBL" id="AP021874">
    <property type="protein sequence ID" value="BBO71320.1"/>
    <property type="molecule type" value="Genomic_DNA"/>
</dbReference>
<dbReference type="NCBIfam" id="NF010621">
    <property type="entry name" value="PRK14014.1"/>
    <property type="match status" value="1"/>
</dbReference>
<evidence type="ECO:0000313" key="3">
    <source>
        <dbReference type="EMBL" id="BBO71320.1"/>
    </source>
</evidence>
<dbReference type="CDD" id="cd07990">
    <property type="entry name" value="LPLAT_LCLAT1-like"/>
    <property type="match status" value="1"/>
</dbReference>
<accession>A0A5K7YSN1</accession>
<name>A0A5K7YSN1_9BACT</name>
<dbReference type="AlphaFoldDB" id="A0A5K7YSN1"/>
<dbReference type="KEGG" id="dalk:DSCA_52500"/>
<dbReference type="Pfam" id="PF01553">
    <property type="entry name" value="Acyltransferase"/>
    <property type="match status" value="1"/>
</dbReference>
<keyword evidence="4" id="KW-1185">Reference proteome</keyword>
<reference evidence="3 4" key="1">
    <citation type="submission" date="2019-11" db="EMBL/GenBank/DDBJ databases">
        <title>Comparative genomics of hydrocarbon-degrading Desulfosarcina strains.</title>
        <authorList>
            <person name="Watanabe M."/>
            <person name="Kojima H."/>
            <person name="Fukui M."/>
        </authorList>
    </citation>
    <scope>NUCLEOTIDE SEQUENCE [LARGE SCALE GENOMIC DNA]</scope>
    <source>
        <strain evidence="3 4">PL12</strain>
    </source>
</reference>
<dbReference type="SMART" id="SM00563">
    <property type="entry name" value="PlsC"/>
    <property type="match status" value="1"/>
</dbReference>
<feature type="domain" description="Phospholipid/glycerol acyltransferase" evidence="2">
    <location>
        <begin position="92"/>
        <end position="234"/>
    </location>
</feature>
<proteinExistence type="predicted"/>
<keyword evidence="1" id="KW-0472">Membrane</keyword>
<keyword evidence="1" id="KW-1133">Transmembrane helix</keyword>
<feature type="transmembrane region" description="Helical" evidence="1">
    <location>
        <begin position="12"/>
        <end position="38"/>
    </location>
</feature>
<keyword evidence="3" id="KW-0012">Acyltransferase</keyword>
<evidence type="ECO:0000259" key="2">
    <source>
        <dbReference type="SMART" id="SM00563"/>
    </source>
</evidence>
<evidence type="ECO:0000256" key="1">
    <source>
        <dbReference type="SAM" id="Phobius"/>
    </source>
</evidence>
<dbReference type="Proteomes" id="UP000427906">
    <property type="component" value="Chromosome"/>
</dbReference>
<protein>
    <submittedName>
        <fullName evidence="3">Acyltransferase</fullName>
    </submittedName>
</protein>
<dbReference type="PANTHER" id="PTHR10983">
    <property type="entry name" value="1-ACYLGLYCEROL-3-PHOSPHATE ACYLTRANSFERASE-RELATED"/>
    <property type="match status" value="1"/>
</dbReference>
<dbReference type="GO" id="GO:0016746">
    <property type="term" value="F:acyltransferase activity"/>
    <property type="evidence" value="ECO:0007669"/>
    <property type="project" value="UniProtKB-KW"/>
</dbReference>
<sequence length="299" mass="34871">MIHMSKSLIHGVRGVLSILFYTVNTVVCCTALFIVALFKLLLPVKPIQTGCRRLLTAIANCWIGVNNLNQRLFNGIHWDVQGLDDLDPKGWYMVVANHQSWVDILVLQNVFYRKIPFLKFFLKKELFWFPLLGQAWWALDFPFMKRYSRQFLKKHPHLIGKDLEITRRACDKFRHIPVSVMNFVEGTRFTREKHARQRSPYTHLLRTKAGGMAFVLAAMGDKLQQIVDVTIAYPQGAASFWDFVCGRVKEVKVRVNTLPINSELMGDYLQDPEFKRDFQNWLNSLWHEKDRHMATMLAS</sequence>
<dbReference type="SUPFAM" id="SSF69593">
    <property type="entry name" value="Glycerol-3-phosphate (1)-acyltransferase"/>
    <property type="match status" value="1"/>
</dbReference>